<dbReference type="GO" id="GO:0003677">
    <property type="term" value="F:DNA binding"/>
    <property type="evidence" value="ECO:0007669"/>
    <property type="project" value="UniProtKB-KW"/>
</dbReference>
<accession>A0A6M1S261</accession>
<dbReference type="PANTHER" id="PTHR44688:SF25">
    <property type="entry name" value="HTH LUXR-TYPE DOMAIN-CONTAINING PROTEIN"/>
    <property type="match status" value="1"/>
</dbReference>
<proteinExistence type="predicted"/>
<reference evidence="5 6" key="1">
    <citation type="submission" date="2020-02" db="EMBL/GenBank/DDBJ databases">
        <title>Genome sequence of the type strain CCBAU10050 of Rhizobium daejeonense.</title>
        <authorList>
            <person name="Gao J."/>
            <person name="Sun J."/>
        </authorList>
    </citation>
    <scope>NUCLEOTIDE SEQUENCE [LARGE SCALE GENOMIC DNA]</scope>
    <source>
        <strain evidence="5 6">CCBAU10050</strain>
    </source>
</reference>
<dbReference type="Proteomes" id="UP000477849">
    <property type="component" value="Unassembled WGS sequence"/>
</dbReference>
<keyword evidence="1" id="KW-0805">Transcription regulation</keyword>
<dbReference type="InterPro" id="IPR016032">
    <property type="entry name" value="Sig_transdc_resp-reg_C-effctor"/>
</dbReference>
<dbReference type="EMBL" id="JAAKZH010000005">
    <property type="protein sequence ID" value="NGO65359.1"/>
    <property type="molecule type" value="Genomic_DNA"/>
</dbReference>
<keyword evidence="6" id="KW-1185">Reference proteome</keyword>
<dbReference type="InterPro" id="IPR000792">
    <property type="entry name" value="Tscrpt_reg_LuxR_C"/>
</dbReference>
<dbReference type="GO" id="GO:0006355">
    <property type="term" value="P:regulation of DNA-templated transcription"/>
    <property type="evidence" value="ECO:0007669"/>
    <property type="project" value="InterPro"/>
</dbReference>
<evidence type="ECO:0000313" key="6">
    <source>
        <dbReference type="Proteomes" id="UP000477849"/>
    </source>
</evidence>
<dbReference type="SUPFAM" id="SSF75516">
    <property type="entry name" value="Pheromone-binding domain of LuxR-like quorum-sensing transcription factors"/>
    <property type="match status" value="1"/>
</dbReference>
<dbReference type="Pfam" id="PF00196">
    <property type="entry name" value="GerE"/>
    <property type="match status" value="1"/>
</dbReference>
<evidence type="ECO:0000256" key="2">
    <source>
        <dbReference type="ARBA" id="ARBA00023125"/>
    </source>
</evidence>
<evidence type="ECO:0000313" key="5">
    <source>
        <dbReference type="EMBL" id="NGO65359.1"/>
    </source>
</evidence>
<organism evidence="5 6">
    <name type="scientific">Rhizobium daejeonense</name>
    <dbReference type="NCBI Taxonomy" id="240521"/>
    <lineage>
        <taxon>Bacteria</taxon>
        <taxon>Pseudomonadati</taxon>
        <taxon>Pseudomonadota</taxon>
        <taxon>Alphaproteobacteria</taxon>
        <taxon>Hyphomicrobiales</taxon>
        <taxon>Rhizobiaceae</taxon>
        <taxon>Rhizobium/Agrobacterium group</taxon>
        <taxon>Rhizobium</taxon>
    </lineage>
</organism>
<gene>
    <name evidence="5" type="ORF">G6N76_16945</name>
</gene>
<evidence type="ECO:0000259" key="4">
    <source>
        <dbReference type="PROSITE" id="PS50043"/>
    </source>
</evidence>
<dbReference type="InterPro" id="IPR036388">
    <property type="entry name" value="WH-like_DNA-bd_sf"/>
</dbReference>
<dbReference type="PRINTS" id="PR00038">
    <property type="entry name" value="HTHLUXR"/>
</dbReference>
<dbReference type="SUPFAM" id="SSF46894">
    <property type="entry name" value="C-terminal effector domain of the bipartite response regulators"/>
    <property type="match status" value="1"/>
</dbReference>
<dbReference type="Gene3D" id="1.10.10.10">
    <property type="entry name" value="Winged helix-like DNA-binding domain superfamily/Winged helix DNA-binding domain"/>
    <property type="match status" value="1"/>
</dbReference>
<dbReference type="Pfam" id="PF03472">
    <property type="entry name" value="Autoind_bind"/>
    <property type="match status" value="1"/>
</dbReference>
<feature type="domain" description="HTH luxR-type" evidence="4">
    <location>
        <begin position="179"/>
        <end position="243"/>
    </location>
</feature>
<dbReference type="Gene3D" id="3.30.450.80">
    <property type="entry name" value="Transcription factor LuxR-like, autoinducer-binding domain"/>
    <property type="match status" value="1"/>
</dbReference>
<keyword evidence="2" id="KW-0238">DNA-binding</keyword>
<evidence type="ECO:0000256" key="1">
    <source>
        <dbReference type="ARBA" id="ARBA00023015"/>
    </source>
</evidence>
<dbReference type="SMART" id="SM00421">
    <property type="entry name" value="HTH_LUXR"/>
    <property type="match status" value="1"/>
</dbReference>
<dbReference type="InterPro" id="IPR005143">
    <property type="entry name" value="TF_LuxR_autoind-bd_dom"/>
</dbReference>
<sequence length="246" mass="28560">MSVNQIIQFLVVADECRSPEEVVVELEKLLRVYRFDYYGLLRHPKPHENPMKLVLVGRWPDRWPETYIAKKFVLIDPTIRYLAQAQKGFRWRDTIAAFRNDPHRKRMERMMGESIRFGLEDGYIFPIHGRQGLLGNMTLGGKPVDLSPVEMSLFDAVAKKAFWRLLELKKDTEELDAAASVDTKMTRREMEVLNYLADGMTSNEISRVLQISNHTVDWYMNGIQDKLNAKNRQHVVALALRLGLIT</sequence>
<comment type="caution">
    <text evidence="5">The sequence shown here is derived from an EMBL/GenBank/DDBJ whole genome shotgun (WGS) entry which is preliminary data.</text>
</comment>
<dbReference type="InterPro" id="IPR036693">
    <property type="entry name" value="TF_LuxR_autoind-bd_dom_sf"/>
</dbReference>
<dbReference type="RefSeq" id="WP_163902139.1">
    <property type="nucleotide sequence ID" value="NZ_CP048427.1"/>
</dbReference>
<dbReference type="PROSITE" id="PS50043">
    <property type="entry name" value="HTH_LUXR_2"/>
    <property type="match status" value="1"/>
</dbReference>
<name>A0A6M1S261_9HYPH</name>
<protein>
    <submittedName>
        <fullName evidence="5">LuxR family transcriptional regulator</fullName>
    </submittedName>
</protein>
<dbReference type="PANTHER" id="PTHR44688">
    <property type="entry name" value="DNA-BINDING TRANSCRIPTIONAL ACTIVATOR DEVR_DOSR"/>
    <property type="match status" value="1"/>
</dbReference>
<dbReference type="AlphaFoldDB" id="A0A6M1S261"/>
<evidence type="ECO:0000256" key="3">
    <source>
        <dbReference type="ARBA" id="ARBA00023163"/>
    </source>
</evidence>
<dbReference type="CDD" id="cd06170">
    <property type="entry name" value="LuxR_C_like"/>
    <property type="match status" value="1"/>
</dbReference>
<keyword evidence="3" id="KW-0804">Transcription</keyword>